<dbReference type="EMBL" id="AJAK01000015">
    <property type="protein sequence ID" value="EOH77539.1"/>
    <property type="molecule type" value="Genomic_DNA"/>
</dbReference>
<dbReference type="Proteomes" id="UP000014148">
    <property type="component" value="Unassembled WGS sequence"/>
</dbReference>
<reference evidence="2 4" key="1">
    <citation type="submission" date="2013-02" db="EMBL/GenBank/DDBJ databases">
        <title>The Genome Sequence of Enterococcus malodoratus ATCC_43197.</title>
        <authorList>
            <consortium name="The Broad Institute Genome Sequencing Platform"/>
            <consortium name="The Broad Institute Genome Sequencing Center for Infectious Disease"/>
            <person name="Earl A.M."/>
            <person name="Gilmore M.S."/>
            <person name="Lebreton F."/>
            <person name="Walker B."/>
            <person name="Young S.K."/>
            <person name="Zeng Q."/>
            <person name="Gargeya S."/>
            <person name="Fitzgerald M."/>
            <person name="Haas B."/>
            <person name="Abouelleil A."/>
            <person name="Alvarado L."/>
            <person name="Arachchi H.M."/>
            <person name="Berlin A.M."/>
            <person name="Chapman S.B."/>
            <person name="Dewar J."/>
            <person name="Goldberg J."/>
            <person name="Griggs A."/>
            <person name="Gujja S."/>
            <person name="Hansen M."/>
            <person name="Howarth C."/>
            <person name="Imamovic A."/>
            <person name="Larimer J."/>
            <person name="McCowan C."/>
            <person name="Murphy C."/>
            <person name="Neiman D."/>
            <person name="Pearson M."/>
            <person name="Priest M."/>
            <person name="Roberts A."/>
            <person name="Saif S."/>
            <person name="Shea T."/>
            <person name="Sisk P."/>
            <person name="Sykes S."/>
            <person name="Wortman J."/>
            <person name="Nusbaum C."/>
            <person name="Birren B."/>
        </authorList>
    </citation>
    <scope>NUCLEOTIDE SEQUENCE [LARGE SCALE GENOMIC DNA]</scope>
    <source>
        <strain evidence="2 4">ATCC 43197</strain>
    </source>
</reference>
<dbReference type="RefSeq" id="WP_010741009.1">
    <property type="nucleotide sequence ID" value="NZ_KB946250.1"/>
</dbReference>
<keyword evidence="1" id="KW-0812">Transmembrane</keyword>
<evidence type="ECO:0000313" key="2">
    <source>
        <dbReference type="EMBL" id="EOH77539.1"/>
    </source>
</evidence>
<evidence type="ECO:0000313" key="4">
    <source>
        <dbReference type="Proteomes" id="UP000013783"/>
    </source>
</evidence>
<organism evidence="2 4">
    <name type="scientific">Enterococcus malodoratus ATCC 43197</name>
    <dbReference type="NCBI Taxonomy" id="1158601"/>
    <lineage>
        <taxon>Bacteria</taxon>
        <taxon>Bacillati</taxon>
        <taxon>Bacillota</taxon>
        <taxon>Bacilli</taxon>
        <taxon>Lactobacillales</taxon>
        <taxon>Enterococcaceae</taxon>
        <taxon>Enterococcus</taxon>
    </lineage>
</organism>
<feature type="transmembrane region" description="Helical" evidence="1">
    <location>
        <begin position="36"/>
        <end position="59"/>
    </location>
</feature>
<gene>
    <name evidence="3" type="ORF">I585_03244</name>
    <name evidence="2" type="ORF">UAI_02176</name>
</gene>
<dbReference type="Proteomes" id="UP000013783">
    <property type="component" value="Unassembled WGS sequence"/>
</dbReference>
<sequence>MIIGVAFLILGVWQLWMTKRSFTSLKKSGNQNTSPFVMFSLWSSLVMAIIFLALAFNFFTGNIGF</sequence>
<evidence type="ECO:0000313" key="5">
    <source>
        <dbReference type="Proteomes" id="UP000014148"/>
    </source>
</evidence>
<evidence type="ECO:0008006" key="6">
    <source>
        <dbReference type="Google" id="ProtNLM"/>
    </source>
</evidence>
<reference evidence="3 5" key="2">
    <citation type="submission" date="2013-03" db="EMBL/GenBank/DDBJ databases">
        <title>The Genome Sequence of Enterococcus malodoratus ATCC_43197 (PacBio/Illumina hybrid assembly).</title>
        <authorList>
            <consortium name="The Broad Institute Genomics Platform"/>
            <consortium name="The Broad Institute Genome Sequencing Center for Infectious Disease"/>
            <person name="Earl A."/>
            <person name="Russ C."/>
            <person name="Gilmore M."/>
            <person name="Surin D."/>
            <person name="Walker B."/>
            <person name="Young S."/>
            <person name="Zeng Q."/>
            <person name="Gargeya S."/>
            <person name="Fitzgerald M."/>
            <person name="Haas B."/>
            <person name="Abouelleil A."/>
            <person name="Allen A.W."/>
            <person name="Alvarado L."/>
            <person name="Arachchi H.M."/>
            <person name="Berlin A.M."/>
            <person name="Chapman S.B."/>
            <person name="Gainer-Dewar J."/>
            <person name="Goldberg J."/>
            <person name="Griggs A."/>
            <person name="Gujja S."/>
            <person name="Hansen M."/>
            <person name="Howarth C."/>
            <person name="Imamovic A."/>
            <person name="Ireland A."/>
            <person name="Larimer J."/>
            <person name="McCowan C."/>
            <person name="Murphy C."/>
            <person name="Pearson M."/>
            <person name="Poon T.W."/>
            <person name="Priest M."/>
            <person name="Roberts A."/>
            <person name="Saif S."/>
            <person name="Shea T."/>
            <person name="Sisk P."/>
            <person name="Sykes S."/>
            <person name="Wortman J."/>
            <person name="Nusbaum C."/>
            <person name="Birren B."/>
        </authorList>
    </citation>
    <scope>NUCLEOTIDE SEQUENCE [LARGE SCALE GENOMIC DNA]</scope>
    <source>
        <strain evidence="3 5">ATCC 43197</strain>
    </source>
</reference>
<accession>R2RNI8</accession>
<dbReference type="PATRIC" id="fig|1158601.3.peg.2149"/>
<dbReference type="eggNOG" id="ENOG50307UK">
    <property type="taxonomic scope" value="Bacteria"/>
</dbReference>
<evidence type="ECO:0000256" key="1">
    <source>
        <dbReference type="SAM" id="Phobius"/>
    </source>
</evidence>
<dbReference type="EMBL" id="ASWA01000004">
    <property type="protein sequence ID" value="EOT64047.1"/>
    <property type="molecule type" value="Genomic_DNA"/>
</dbReference>
<dbReference type="AlphaFoldDB" id="R2RNI8"/>
<keyword evidence="1" id="KW-1133">Transmembrane helix</keyword>
<comment type="caution">
    <text evidence="2">The sequence shown here is derived from an EMBL/GenBank/DDBJ whole genome shotgun (WGS) entry which is preliminary data.</text>
</comment>
<evidence type="ECO:0000313" key="3">
    <source>
        <dbReference type="EMBL" id="EOT64047.1"/>
    </source>
</evidence>
<name>R2RNI8_9ENTE</name>
<proteinExistence type="predicted"/>
<dbReference type="GeneID" id="79787713"/>
<dbReference type="OrthoDB" id="2194271at2"/>
<protein>
    <recommendedName>
        <fullName evidence="6">Immunity protein PlnM</fullName>
    </recommendedName>
</protein>
<keyword evidence="5" id="KW-1185">Reference proteome</keyword>
<keyword evidence="1" id="KW-0472">Membrane</keyword>